<keyword evidence="5 8" id="KW-1133">Transmembrane helix</keyword>
<dbReference type="InterPro" id="IPR052702">
    <property type="entry name" value="MscS-like_channel"/>
</dbReference>
<dbReference type="InterPro" id="IPR023408">
    <property type="entry name" value="MscS_beta-dom_sf"/>
</dbReference>
<dbReference type="GO" id="GO:0008381">
    <property type="term" value="F:mechanosensitive monoatomic ion channel activity"/>
    <property type="evidence" value="ECO:0007669"/>
    <property type="project" value="UniProtKB-ARBA"/>
</dbReference>
<dbReference type="Proteomes" id="UP000184171">
    <property type="component" value="Unassembled WGS sequence"/>
</dbReference>
<protein>
    <submittedName>
        <fullName evidence="12">Mechanosensitive ion channel</fullName>
    </submittedName>
</protein>
<dbReference type="RefSeq" id="WP_072907495.1">
    <property type="nucleotide sequence ID" value="NZ_FQZT01000004.1"/>
</dbReference>
<dbReference type="InterPro" id="IPR006685">
    <property type="entry name" value="MscS_channel_2nd"/>
</dbReference>
<evidence type="ECO:0000313" key="13">
    <source>
        <dbReference type="Proteomes" id="UP000184171"/>
    </source>
</evidence>
<dbReference type="GO" id="GO:0005886">
    <property type="term" value="C:plasma membrane"/>
    <property type="evidence" value="ECO:0007669"/>
    <property type="project" value="UniProtKB-SubCell"/>
</dbReference>
<feature type="transmembrane region" description="Helical" evidence="8">
    <location>
        <begin position="372"/>
        <end position="389"/>
    </location>
</feature>
<feature type="coiled-coil region" evidence="7">
    <location>
        <begin position="164"/>
        <end position="191"/>
    </location>
</feature>
<dbReference type="Pfam" id="PF00924">
    <property type="entry name" value="MS_channel_2nd"/>
    <property type="match status" value="1"/>
</dbReference>
<feature type="transmembrane region" description="Helical" evidence="8">
    <location>
        <begin position="579"/>
        <end position="600"/>
    </location>
</feature>
<evidence type="ECO:0000256" key="5">
    <source>
        <dbReference type="ARBA" id="ARBA00022989"/>
    </source>
</evidence>
<keyword evidence="7" id="KW-0175">Coiled coil</keyword>
<dbReference type="SUPFAM" id="SSF82689">
    <property type="entry name" value="Mechanosensitive channel protein MscS (YggB), C-terminal domain"/>
    <property type="match status" value="1"/>
</dbReference>
<dbReference type="InterPro" id="IPR010920">
    <property type="entry name" value="LSM_dom_sf"/>
</dbReference>
<dbReference type="PROSITE" id="PS01246">
    <property type="entry name" value="UPF0003"/>
    <property type="match status" value="1"/>
</dbReference>
<accession>A0A1M6GFW4</accession>
<dbReference type="InterPro" id="IPR049278">
    <property type="entry name" value="MS_channel_C"/>
</dbReference>
<evidence type="ECO:0000256" key="4">
    <source>
        <dbReference type="ARBA" id="ARBA00022692"/>
    </source>
</evidence>
<keyword evidence="3" id="KW-1003">Cell membrane</keyword>
<evidence type="ECO:0000256" key="7">
    <source>
        <dbReference type="SAM" id="Coils"/>
    </source>
</evidence>
<feature type="transmembrane region" description="Helical" evidence="8">
    <location>
        <begin position="293"/>
        <end position="314"/>
    </location>
</feature>
<feature type="transmembrane region" description="Helical" evidence="8">
    <location>
        <begin position="348"/>
        <end position="366"/>
    </location>
</feature>
<feature type="transmembrane region" description="Helical" evidence="8">
    <location>
        <begin position="261"/>
        <end position="281"/>
    </location>
</feature>
<proteinExistence type="inferred from homology"/>
<dbReference type="OrthoDB" id="9784565at2"/>
<evidence type="ECO:0000256" key="9">
    <source>
        <dbReference type="SAM" id="SignalP"/>
    </source>
</evidence>
<keyword evidence="13" id="KW-1185">Reference proteome</keyword>
<organism evidence="12 13">
    <name type="scientific">Malonomonas rubra DSM 5091</name>
    <dbReference type="NCBI Taxonomy" id="1122189"/>
    <lineage>
        <taxon>Bacteria</taxon>
        <taxon>Pseudomonadati</taxon>
        <taxon>Thermodesulfobacteriota</taxon>
        <taxon>Desulfuromonadia</taxon>
        <taxon>Desulfuromonadales</taxon>
        <taxon>Geopsychrobacteraceae</taxon>
        <taxon>Malonomonas</taxon>
    </lineage>
</organism>
<feature type="transmembrane region" description="Helical" evidence="8">
    <location>
        <begin position="490"/>
        <end position="510"/>
    </location>
</feature>
<feature type="transmembrane region" description="Helical" evidence="8">
    <location>
        <begin position="320"/>
        <end position="341"/>
    </location>
</feature>
<keyword evidence="9" id="KW-0732">Signal</keyword>
<keyword evidence="4 8" id="KW-0812">Transmembrane</keyword>
<keyword evidence="6 8" id="KW-0472">Membrane</keyword>
<feature type="transmembrane region" description="Helical" evidence="8">
    <location>
        <begin position="435"/>
        <end position="454"/>
    </location>
</feature>
<feature type="domain" description="Mechanosensitive ion channel MscS" evidence="10">
    <location>
        <begin position="620"/>
        <end position="686"/>
    </location>
</feature>
<dbReference type="PANTHER" id="PTHR30347">
    <property type="entry name" value="POTASSIUM CHANNEL RELATED"/>
    <property type="match status" value="1"/>
</dbReference>
<dbReference type="SUPFAM" id="SSF82861">
    <property type="entry name" value="Mechanosensitive channel protein MscS (YggB), transmembrane region"/>
    <property type="match status" value="1"/>
</dbReference>
<comment type="similarity">
    <text evidence="2">Belongs to the MscS (TC 1.A.23) family.</text>
</comment>
<feature type="signal peptide" evidence="9">
    <location>
        <begin position="1"/>
        <end position="23"/>
    </location>
</feature>
<dbReference type="SUPFAM" id="SSF50182">
    <property type="entry name" value="Sm-like ribonucleoproteins"/>
    <property type="match status" value="1"/>
</dbReference>
<dbReference type="InterPro" id="IPR011066">
    <property type="entry name" value="MscS_channel_C_sf"/>
</dbReference>
<dbReference type="PANTHER" id="PTHR30347:SF1">
    <property type="entry name" value="MECHANOSENSITIVE CHANNEL MSCK"/>
    <property type="match status" value="1"/>
</dbReference>
<evidence type="ECO:0000259" key="10">
    <source>
        <dbReference type="Pfam" id="PF00924"/>
    </source>
</evidence>
<dbReference type="Gene3D" id="1.10.287.1260">
    <property type="match status" value="1"/>
</dbReference>
<evidence type="ECO:0000256" key="6">
    <source>
        <dbReference type="ARBA" id="ARBA00023136"/>
    </source>
</evidence>
<dbReference type="Gene3D" id="2.30.30.60">
    <property type="match status" value="1"/>
</dbReference>
<reference evidence="12 13" key="1">
    <citation type="submission" date="2016-11" db="EMBL/GenBank/DDBJ databases">
        <authorList>
            <person name="Jaros S."/>
            <person name="Januszkiewicz K."/>
            <person name="Wedrychowicz H."/>
        </authorList>
    </citation>
    <scope>NUCLEOTIDE SEQUENCE [LARGE SCALE GENOMIC DNA]</scope>
    <source>
        <strain evidence="12 13">DSM 5091</strain>
    </source>
</reference>
<feature type="domain" description="Mechanosensitive ion channel MscS C-terminal" evidence="11">
    <location>
        <begin position="694"/>
        <end position="777"/>
    </location>
</feature>
<dbReference type="InterPro" id="IPR006686">
    <property type="entry name" value="MscS_channel_CS"/>
</dbReference>
<evidence type="ECO:0000256" key="3">
    <source>
        <dbReference type="ARBA" id="ARBA00022475"/>
    </source>
</evidence>
<dbReference type="Gene3D" id="3.30.70.100">
    <property type="match status" value="1"/>
</dbReference>
<dbReference type="EMBL" id="FQZT01000004">
    <property type="protein sequence ID" value="SHJ08822.1"/>
    <property type="molecule type" value="Genomic_DNA"/>
</dbReference>
<evidence type="ECO:0000259" key="11">
    <source>
        <dbReference type="Pfam" id="PF21082"/>
    </source>
</evidence>
<evidence type="ECO:0000256" key="1">
    <source>
        <dbReference type="ARBA" id="ARBA00004651"/>
    </source>
</evidence>
<evidence type="ECO:0000256" key="2">
    <source>
        <dbReference type="ARBA" id="ARBA00008017"/>
    </source>
</evidence>
<name>A0A1M6GFW4_MALRU</name>
<feature type="coiled-coil region" evidence="7">
    <location>
        <begin position="103"/>
        <end position="130"/>
    </location>
</feature>
<feature type="chain" id="PRO_5012974571" evidence="9">
    <location>
        <begin position="24"/>
        <end position="804"/>
    </location>
</feature>
<gene>
    <name evidence="12" type="ORF">SAMN02745165_01536</name>
</gene>
<sequence length="804" mass="90623">MVLRVIFLIIVFFSLIVPPCLLAAEPPANAETAVAVETPGLSELGARVSALNDFIAASEERLIQLSELAGQHEALNEIAQQFTQVNGEMQLFGPPEDWYVDRLNHFLNRFSQLQQNLASLQQRLTMRQQETEKIRTQLQKNLDFWSGWEKDLKKQDVNLPKQTISEAKQQLAELQKKLKKTSDLLLLLQEKIGVSQREVMPVIDRLTTALSKLRQATFRRNAYSFFSAEYYQQFSADLGLQVKEGAKAALKIDRHYLQDNGWRLGFLAGTMALVAWGLLYFRRRHTATEDWHFILRRPLAAAGFVTVSLSWLWLPTPPALLHFALVCFAVLTAVALAMSLLENRRQVRFLMMAALVFLLTNLFLLISFPQPLFRIYILALAVIFVPVLSRQVGESRQRCASGQGRFYRMLLRIAILVLCLSFFGQLAGLMNFSTWLIQATFETGVVVLFARMVVRLLSGGIELTNDTLAQSKLAFFQEYGAELGARLKRLITFFVYGFSVFYLLPVWRLFATLNEGWQFFSDLSIEIGSFALTAQMFGSALIAFYLAMQVSWVLQAATETQVLRRKNADRGVQDAVKKLIHYAIVLIGFLLALSMLGLGVQNFVVLLSAFGVGIGFGLQDIVNNFLSGLILLFERPIKVGDGVVIDGEYGTVMRIGMRSTVVQNLDEAELIVPNSQMISQKVTNWTLTNRRVRIVVPVGVAYGSDLEKVLAILEEAGQSHPEVLGFPKPTPFFVQFGASSLDFELRVWIANVDNRPRIKNELLLYIDKRFREEKIEIPFSQHDLHIRSVSPGVLPGAPVEATEE</sequence>
<evidence type="ECO:0000313" key="12">
    <source>
        <dbReference type="EMBL" id="SHJ08822.1"/>
    </source>
</evidence>
<evidence type="ECO:0000256" key="8">
    <source>
        <dbReference type="SAM" id="Phobius"/>
    </source>
</evidence>
<dbReference type="STRING" id="1122189.SAMN02745165_01536"/>
<dbReference type="InterPro" id="IPR011014">
    <property type="entry name" value="MscS_channel_TM-2"/>
</dbReference>
<feature type="transmembrane region" description="Helical" evidence="8">
    <location>
        <begin position="410"/>
        <end position="429"/>
    </location>
</feature>
<dbReference type="Pfam" id="PF21082">
    <property type="entry name" value="MS_channel_3rd"/>
    <property type="match status" value="1"/>
</dbReference>
<dbReference type="AlphaFoldDB" id="A0A1M6GFW4"/>
<feature type="transmembrane region" description="Helical" evidence="8">
    <location>
        <begin position="530"/>
        <end position="558"/>
    </location>
</feature>
<comment type="subcellular location">
    <subcellularLocation>
        <location evidence="1">Cell membrane</location>
        <topology evidence="1">Multi-pass membrane protein</topology>
    </subcellularLocation>
</comment>